<dbReference type="Proteomes" id="UP000504603">
    <property type="component" value="Unplaced"/>
</dbReference>
<dbReference type="GeneID" id="111024569"/>
<dbReference type="OrthoDB" id="1919713at2759"/>
<evidence type="ECO:0000313" key="3">
    <source>
        <dbReference type="RefSeq" id="XP_022157972.1"/>
    </source>
</evidence>
<feature type="region of interest" description="Disordered" evidence="1">
    <location>
        <begin position="203"/>
        <end position="229"/>
    </location>
</feature>
<dbReference type="InterPro" id="IPR011990">
    <property type="entry name" value="TPR-like_helical_dom_sf"/>
</dbReference>
<dbReference type="KEGG" id="mcha:111024569"/>
<gene>
    <name evidence="3" type="primary">LOC111024569</name>
</gene>
<dbReference type="Gene3D" id="1.25.40.10">
    <property type="entry name" value="Tetratricopeptide repeat domain"/>
    <property type="match status" value="2"/>
</dbReference>
<proteinExistence type="predicted"/>
<keyword evidence="2" id="KW-1185">Reference proteome</keyword>
<name>A0A6J1DVY0_MOMCH</name>
<dbReference type="PANTHER" id="PTHR26312">
    <property type="entry name" value="TETRATRICOPEPTIDE REPEAT PROTEIN 5"/>
    <property type="match status" value="1"/>
</dbReference>
<accession>A0A6J1DVY0</accession>
<organism evidence="2 3">
    <name type="scientific">Momordica charantia</name>
    <name type="common">Bitter gourd</name>
    <name type="synonym">Balsam pear</name>
    <dbReference type="NCBI Taxonomy" id="3673"/>
    <lineage>
        <taxon>Eukaryota</taxon>
        <taxon>Viridiplantae</taxon>
        <taxon>Streptophyta</taxon>
        <taxon>Embryophyta</taxon>
        <taxon>Tracheophyta</taxon>
        <taxon>Spermatophyta</taxon>
        <taxon>Magnoliopsida</taxon>
        <taxon>eudicotyledons</taxon>
        <taxon>Gunneridae</taxon>
        <taxon>Pentapetalae</taxon>
        <taxon>rosids</taxon>
        <taxon>fabids</taxon>
        <taxon>Cucurbitales</taxon>
        <taxon>Cucurbitaceae</taxon>
        <taxon>Momordiceae</taxon>
        <taxon>Momordica</taxon>
    </lineage>
</organism>
<dbReference type="SUPFAM" id="SSF48452">
    <property type="entry name" value="TPR-like"/>
    <property type="match status" value="1"/>
</dbReference>
<reference evidence="3" key="1">
    <citation type="submission" date="2025-08" db="UniProtKB">
        <authorList>
            <consortium name="RefSeq"/>
        </authorList>
    </citation>
    <scope>IDENTIFICATION</scope>
    <source>
        <strain evidence="3">OHB3-1</strain>
    </source>
</reference>
<dbReference type="AlphaFoldDB" id="A0A6J1DVY0"/>
<protein>
    <submittedName>
        <fullName evidence="3">Uncharacterized protein LOC111024569</fullName>
    </submittedName>
</protein>
<sequence length="360" mass="40221">MLHSSASFSIYADDQNQEQVVGLEAFEKVITIEVSKEALGSGSDFSFSKGAMGLIQEEEMEDEDGLHSVKKWGFDDGEIDLRPASPPLYLAAGLGMDASGLGGGYDPVDFYDEKIVDEPPSLLRNYVQSLWSDGKLDEAEEQCYQATLTYPEDGETLMLYAQLVWELHHDQAKASSYFERAALVDPNDSQILAARAKFLWERENDEEDETMTPGEEDGKGKIEPVADTGESDTEEYYKKMLKENPTDLLLLKNYAQFLCKPKVDLRGAEEYYSRAVQADLVDGEVLSEYAKLVWELHHDYQKASNYFERAVEASPTDSHVLGAYASFLWETDEYEEEDGPSKNGSQLPSLETVVVSVGNA</sequence>
<dbReference type="RefSeq" id="XP_022157972.1">
    <property type="nucleotide sequence ID" value="XM_022302280.1"/>
</dbReference>
<evidence type="ECO:0000256" key="1">
    <source>
        <dbReference type="SAM" id="MobiDB-lite"/>
    </source>
</evidence>
<dbReference type="PANTHER" id="PTHR26312:SF217">
    <property type="entry name" value="N-ACETYLGLUCOSAMINE TRANSFERASE, OGT PROTEIN, PUTATIVE-RELATED"/>
    <property type="match status" value="1"/>
</dbReference>
<evidence type="ECO:0000313" key="2">
    <source>
        <dbReference type="Proteomes" id="UP000504603"/>
    </source>
</evidence>